<evidence type="ECO:0000313" key="3">
    <source>
        <dbReference type="Proteomes" id="UP000199163"/>
    </source>
</evidence>
<dbReference type="Proteomes" id="UP000199163">
    <property type="component" value="Unassembled WGS sequence"/>
</dbReference>
<protein>
    <submittedName>
        <fullName evidence="2">Uncharacterized protein</fullName>
    </submittedName>
</protein>
<feature type="region of interest" description="Disordered" evidence="1">
    <location>
        <begin position="36"/>
        <end position="108"/>
    </location>
</feature>
<organism evidence="2 3">
    <name type="scientific">Alteribacillus persepolensis</name>
    <dbReference type="NCBI Taxonomy" id="568899"/>
    <lineage>
        <taxon>Bacteria</taxon>
        <taxon>Bacillati</taxon>
        <taxon>Bacillota</taxon>
        <taxon>Bacilli</taxon>
        <taxon>Bacillales</taxon>
        <taxon>Bacillaceae</taxon>
        <taxon>Alteribacillus</taxon>
    </lineage>
</organism>
<feature type="compositionally biased region" description="Basic and acidic residues" evidence="1">
    <location>
        <begin position="68"/>
        <end position="78"/>
    </location>
</feature>
<keyword evidence="3" id="KW-1185">Reference proteome</keyword>
<reference evidence="3" key="1">
    <citation type="submission" date="2016-10" db="EMBL/GenBank/DDBJ databases">
        <authorList>
            <person name="Varghese N."/>
            <person name="Submissions S."/>
        </authorList>
    </citation>
    <scope>NUCLEOTIDE SEQUENCE [LARGE SCALE GENOMIC DNA]</scope>
    <source>
        <strain evidence="3">DSM 21632</strain>
    </source>
</reference>
<dbReference type="STRING" id="568899.SAMN05192534_10918"/>
<feature type="compositionally biased region" description="Basic and acidic residues" evidence="1">
    <location>
        <begin position="36"/>
        <end position="45"/>
    </location>
</feature>
<dbReference type="EMBL" id="FNDK01000009">
    <property type="protein sequence ID" value="SDH67152.1"/>
    <property type="molecule type" value="Genomic_DNA"/>
</dbReference>
<sequence length="223" mass="24008">MKISLFHRKAVIQTFILAGAVSMGFSAYVSDAEEKGGQPIKHDVQAETSHPAAANKAASKASANASEQAKRNAAEHAAVHASDAEEQTENTDSQEIGSTTDVAEDPVRKKEQIKIGEVKTTKKEKVKQIMEETVVLKAEPKEVASAQTTNQAEEEIENKAATDINKTILKLVNPFTVNKLDALARDNETMYAALHAAVLSHLEAAADAGNIEEHTEPMASTYE</sequence>
<accession>A0A1G8EB28</accession>
<feature type="compositionally biased region" description="Polar residues" evidence="1">
    <location>
        <begin position="90"/>
        <end position="101"/>
    </location>
</feature>
<gene>
    <name evidence="2" type="ORF">SAMN05192534_10918</name>
</gene>
<name>A0A1G8EB28_9BACI</name>
<evidence type="ECO:0000313" key="2">
    <source>
        <dbReference type="EMBL" id="SDH67152.1"/>
    </source>
</evidence>
<proteinExistence type="predicted"/>
<feature type="compositionally biased region" description="Low complexity" evidence="1">
    <location>
        <begin position="52"/>
        <end position="66"/>
    </location>
</feature>
<evidence type="ECO:0000256" key="1">
    <source>
        <dbReference type="SAM" id="MobiDB-lite"/>
    </source>
</evidence>
<dbReference type="AlphaFoldDB" id="A0A1G8EB28"/>
<dbReference type="RefSeq" id="WP_091273096.1">
    <property type="nucleotide sequence ID" value="NZ_FNDK01000009.1"/>
</dbReference>